<dbReference type="PROSITE" id="PS50005">
    <property type="entry name" value="TPR"/>
    <property type="match status" value="2"/>
</dbReference>
<dbReference type="CDD" id="cd06257">
    <property type="entry name" value="DnaJ"/>
    <property type="match status" value="1"/>
</dbReference>
<feature type="repeat" description="TPR" evidence="1">
    <location>
        <begin position="197"/>
        <end position="230"/>
    </location>
</feature>
<dbReference type="KEGG" id="nsh:GXM_03049"/>
<organism evidence="3 4">
    <name type="scientific">Nostoc sphaeroides CCNUC1</name>
    <dbReference type="NCBI Taxonomy" id="2653204"/>
    <lineage>
        <taxon>Bacteria</taxon>
        <taxon>Bacillati</taxon>
        <taxon>Cyanobacteriota</taxon>
        <taxon>Cyanophyceae</taxon>
        <taxon>Nostocales</taxon>
        <taxon>Nostocaceae</taxon>
        <taxon>Nostoc</taxon>
    </lineage>
</organism>
<dbReference type="Gene3D" id="1.10.287.110">
    <property type="entry name" value="DnaJ domain"/>
    <property type="match status" value="1"/>
</dbReference>
<dbReference type="Proteomes" id="UP000326678">
    <property type="component" value="Chromosome Gxm1"/>
</dbReference>
<dbReference type="Gene3D" id="1.25.40.10">
    <property type="entry name" value="Tetratricopeptide repeat domain"/>
    <property type="match status" value="1"/>
</dbReference>
<evidence type="ECO:0000313" key="4">
    <source>
        <dbReference type="Proteomes" id="UP000326678"/>
    </source>
</evidence>
<feature type="domain" description="J" evidence="2">
    <location>
        <begin position="16"/>
        <end position="85"/>
    </location>
</feature>
<proteinExistence type="predicted"/>
<dbReference type="EMBL" id="CP045226">
    <property type="protein sequence ID" value="QFS45572.1"/>
    <property type="molecule type" value="Genomic_DNA"/>
</dbReference>
<dbReference type="InterPro" id="IPR001623">
    <property type="entry name" value="DnaJ_domain"/>
</dbReference>
<dbReference type="Pfam" id="PF00226">
    <property type="entry name" value="DnaJ"/>
    <property type="match status" value="1"/>
</dbReference>
<dbReference type="SMART" id="SM00271">
    <property type="entry name" value="DnaJ"/>
    <property type="match status" value="1"/>
</dbReference>
<sequence>MSQTFLPPKSLQQLCDPYAVLGISVIADDRQIFKRYHTLAKLLHADRHTKNCNPDQELATAIFSHLINPAYEQLKHRDKRYAAIAMLQSQAKALEQKPLSSQSAVVQKIMEMSTPQAELFYEEAIAYYAEDQYKLLDKFYQVTQQISTLNLVYLRLHKPNMFMAQEAVPTIPKVEVKPVELLLNEKTNVKPDLTGYAQRHYERANQYVSQAKWPQAVQELRDAIKLEPNSSDYYALLGLVHLKQKFTGMARVYIRQALKLNPQNSLALKYAPELKIEAGENANPKSTAKAMSIAALFSHFTQGKGS</sequence>
<dbReference type="SUPFAM" id="SSF46565">
    <property type="entry name" value="Chaperone J-domain"/>
    <property type="match status" value="1"/>
</dbReference>
<name>A0A5P8VYR9_9NOSO</name>
<dbReference type="PROSITE" id="PS50076">
    <property type="entry name" value="DNAJ_2"/>
    <property type="match status" value="1"/>
</dbReference>
<dbReference type="InterPro" id="IPR011990">
    <property type="entry name" value="TPR-like_helical_dom_sf"/>
</dbReference>
<dbReference type="SUPFAM" id="SSF48452">
    <property type="entry name" value="TPR-like"/>
    <property type="match status" value="1"/>
</dbReference>
<protein>
    <submittedName>
        <fullName evidence="3">Molecular chaperone DnaJ</fullName>
    </submittedName>
</protein>
<dbReference type="SMART" id="SM00028">
    <property type="entry name" value="TPR"/>
    <property type="match status" value="2"/>
</dbReference>
<dbReference type="AlphaFoldDB" id="A0A5P8VYR9"/>
<evidence type="ECO:0000256" key="1">
    <source>
        <dbReference type="PROSITE-ProRule" id="PRU00339"/>
    </source>
</evidence>
<dbReference type="RefSeq" id="WP_118169005.1">
    <property type="nucleotide sequence ID" value="NZ_CP045226.1"/>
</dbReference>
<gene>
    <name evidence="3" type="ORF">GXM_03049</name>
</gene>
<dbReference type="Pfam" id="PF13414">
    <property type="entry name" value="TPR_11"/>
    <property type="match status" value="1"/>
</dbReference>
<dbReference type="InterPro" id="IPR019734">
    <property type="entry name" value="TPR_rpt"/>
</dbReference>
<keyword evidence="4" id="KW-1185">Reference proteome</keyword>
<dbReference type="InterPro" id="IPR036869">
    <property type="entry name" value="J_dom_sf"/>
</dbReference>
<keyword evidence="1" id="KW-0802">TPR repeat</keyword>
<accession>A0A5P8VYR9</accession>
<feature type="repeat" description="TPR" evidence="1">
    <location>
        <begin position="231"/>
        <end position="264"/>
    </location>
</feature>
<evidence type="ECO:0000259" key="2">
    <source>
        <dbReference type="PROSITE" id="PS50076"/>
    </source>
</evidence>
<reference evidence="3 4" key="1">
    <citation type="submission" date="2019-10" db="EMBL/GenBank/DDBJ databases">
        <title>Genomic and transcriptomic insights into the perfect genentic adaptation of a filamentous nitrogen-fixing cyanobacterium to rice fields.</title>
        <authorList>
            <person name="Chen Z."/>
        </authorList>
    </citation>
    <scope>NUCLEOTIDE SEQUENCE [LARGE SCALE GENOMIC DNA]</scope>
    <source>
        <strain evidence="3">CCNUC1</strain>
    </source>
</reference>
<evidence type="ECO:0000313" key="3">
    <source>
        <dbReference type="EMBL" id="QFS45572.1"/>
    </source>
</evidence>